<name>A0ABN1W008_9PSEU</name>
<dbReference type="PRINTS" id="PR00069">
    <property type="entry name" value="ALDKETRDTASE"/>
</dbReference>
<dbReference type="SUPFAM" id="SSF51430">
    <property type="entry name" value="NAD(P)-linked oxidoreductase"/>
    <property type="match status" value="1"/>
</dbReference>
<organism evidence="3 4">
    <name type="scientific">Prauserella halophila</name>
    <dbReference type="NCBI Taxonomy" id="185641"/>
    <lineage>
        <taxon>Bacteria</taxon>
        <taxon>Bacillati</taxon>
        <taxon>Actinomycetota</taxon>
        <taxon>Actinomycetes</taxon>
        <taxon>Pseudonocardiales</taxon>
        <taxon>Pseudonocardiaceae</taxon>
        <taxon>Prauserella</taxon>
    </lineage>
</organism>
<evidence type="ECO:0000313" key="3">
    <source>
        <dbReference type="EMBL" id="GAA1229005.1"/>
    </source>
</evidence>
<evidence type="ECO:0000256" key="1">
    <source>
        <dbReference type="ARBA" id="ARBA00023002"/>
    </source>
</evidence>
<dbReference type="InterPro" id="IPR023210">
    <property type="entry name" value="NADP_OxRdtase_dom"/>
</dbReference>
<keyword evidence="4" id="KW-1185">Reference proteome</keyword>
<proteinExistence type="predicted"/>
<dbReference type="InterPro" id="IPR036812">
    <property type="entry name" value="NAD(P)_OxRdtase_dom_sf"/>
</dbReference>
<dbReference type="EMBL" id="BAAALN010000003">
    <property type="protein sequence ID" value="GAA1229005.1"/>
    <property type="molecule type" value="Genomic_DNA"/>
</dbReference>
<dbReference type="PANTHER" id="PTHR43364">
    <property type="entry name" value="NADH-SPECIFIC METHYLGLYOXAL REDUCTASE-RELATED"/>
    <property type="match status" value="1"/>
</dbReference>
<keyword evidence="1" id="KW-0560">Oxidoreductase</keyword>
<dbReference type="Gene3D" id="3.20.20.100">
    <property type="entry name" value="NADP-dependent oxidoreductase domain"/>
    <property type="match status" value="1"/>
</dbReference>
<comment type="caution">
    <text evidence="3">The sequence shown here is derived from an EMBL/GenBank/DDBJ whole genome shotgun (WGS) entry which is preliminary data.</text>
</comment>
<accession>A0ABN1W008</accession>
<dbReference type="InterPro" id="IPR020471">
    <property type="entry name" value="AKR"/>
</dbReference>
<sequence length="323" mass="34563">MRYRLFGRTGLRVSELFLGAMRLPDAPEARRIVDAYADAGGNVIDTASAYGDSESLLGEVLTRRDRFVLATKFTLSRDPGDPNAAGAHRKNLVASLDRSLRRLRTDHVDILWVHTWDPHTPVEETLRALDDLVRAGKIRYVGMSDMPAWTISRADAIAEWKGWTSPAGVQVPYSLVNRDIEREVLPMAEALGLTVAAWGVLDHGALTGSASTDRLSPAGERAAAALADVAGELGATPGQVAIAWSRAQSPAIHPLVGFRSHARVAEAVAALDVRLPDEALAALDAAAPFDAGPYADFVARSARDPHVMGDAEIVGRRAPTAQG</sequence>
<dbReference type="PANTHER" id="PTHR43364:SF4">
    <property type="entry name" value="NAD(P)-LINKED OXIDOREDUCTASE SUPERFAMILY PROTEIN"/>
    <property type="match status" value="1"/>
</dbReference>
<dbReference type="RefSeq" id="WP_253862715.1">
    <property type="nucleotide sequence ID" value="NZ_BAAALN010000003.1"/>
</dbReference>
<gene>
    <name evidence="3" type="ORF">GCM10009676_09350</name>
</gene>
<feature type="domain" description="NADP-dependent oxidoreductase" evidence="2">
    <location>
        <begin position="16"/>
        <end position="286"/>
    </location>
</feature>
<evidence type="ECO:0000313" key="4">
    <source>
        <dbReference type="Proteomes" id="UP001500653"/>
    </source>
</evidence>
<evidence type="ECO:0000259" key="2">
    <source>
        <dbReference type="Pfam" id="PF00248"/>
    </source>
</evidence>
<dbReference type="Pfam" id="PF00248">
    <property type="entry name" value="Aldo_ket_red"/>
    <property type="match status" value="1"/>
</dbReference>
<protein>
    <submittedName>
        <fullName evidence="3">Aldo/keto reductase</fullName>
    </submittedName>
</protein>
<dbReference type="Proteomes" id="UP001500653">
    <property type="component" value="Unassembled WGS sequence"/>
</dbReference>
<reference evidence="3 4" key="1">
    <citation type="journal article" date="2019" name="Int. J. Syst. Evol. Microbiol.">
        <title>The Global Catalogue of Microorganisms (GCM) 10K type strain sequencing project: providing services to taxonomists for standard genome sequencing and annotation.</title>
        <authorList>
            <consortium name="The Broad Institute Genomics Platform"/>
            <consortium name="The Broad Institute Genome Sequencing Center for Infectious Disease"/>
            <person name="Wu L."/>
            <person name="Ma J."/>
        </authorList>
    </citation>
    <scope>NUCLEOTIDE SEQUENCE [LARGE SCALE GENOMIC DNA]</scope>
    <source>
        <strain evidence="3 4">JCM 13023</strain>
    </source>
</reference>
<dbReference type="InterPro" id="IPR050523">
    <property type="entry name" value="AKR_Detox_Biosynth"/>
</dbReference>